<feature type="transmembrane region" description="Helical" evidence="1">
    <location>
        <begin position="43"/>
        <end position="62"/>
    </location>
</feature>
<dbReference type="Proteomes" id="UP000199002">
    <property type="component" value="Unassembled WGS sequence"/>
</dbReference>
<keyword evidence="3" id="KW-1185">Reference proteome</keyword>
<accession>A0A1H4BG90</accession>
<feature type="transmembrane region" description="Helical" evidence="1">
    <location>
        <begin position="18"/>
        <end position="36"/>
    </location>
</feature>
<organism evidence="2 3">
    <name type="scientific">Acidovorax soli</name>
    <dbReference type="NCBI Taxonomy" id="592050"/>
    <lineage>
        <taxon>Bacteria</taxon>
        <taxon>Pseudomonadati</taxon>
        <taxon>Pseudomonadota</taxon>
        <taxon>Betaproteobacteria</taxon>
        <taxon>Burkholderiales</taxon>
        <taxon>Comamonadaceae</taxon>
        <taxon>Acidovorax</taxon>
    </lineage>
</organism>
<evidence type="ECO:0000313" key="2">
    <source>
        <dbReference type="EMBL" id="SEA47117.1"/>
    </source>
</evidence>
<dbReference type="RefSeq" id="WP_139285359.1">
    <property type="nucleotide sequence ID" value="NZ_CAXIQL010000051.1"/>
</dbReference>
<name>A0A1H4BG90_9BURK</name>
<evidence type="ECO:0000313" key="3">
    <source>
        <dbReference type="Proteomes" id="UP000199002"/>
    </source>
</evidence>
<reference evidence="3" key="1">
    <citation type="submission" date="2016-10" db="EMBL/GenBank/DDBJ databases">
        <authorList>
            <person name="Varghese N."/>
            <person name="Submissions S."/>
        </authorList>
    </citation>
    <scope>NUCLEOTIDE SEQUENCE [LARGE SCALE GENOMIC DNA]</scope>
    <source>
        <strain evidence="3">DSM 25157</strain>
    </source>
</reference>
<dbReference type="AlphaFoldDB" id="A0A1H4BG90"/>
<evidence type="ECO:0000256" key="1">
    <source>
        <dbReference type="SAM" id="Phobius"/>
    </source>
</evidence>
<keyword evidence="1" id="KW-1133">Transmembrane helix</keyword>
<proteinExistence type="predicted"/>
<keyword evidence="1" id="KW-0472">Membrane</keyword>
<gene>
    <name evidence="2" type="ORF">SAMN05421875_11451</name>
</gene>
<dbReference type="EMBL" id="FNQJ01000014">
    <property type="protein sequence ID" value="SEA47117.1"/>
    <property type="molecule type" value="Genomic_DNA"/>
</dbReference>
<keyword evidence="1" id="KW-0812">Transmembrane</keyword>
<dbReference type="GeneID" id="40449597"/>
<protein>
    <submittedName>
        <fullName evidence="2">Uncharacterized protein</fullName>
    </submittedName>
</protein>
<sequence>MNTISDLWNGRSGLAKAYWLWGVLSGIPWGIALSLVTPGSNPAIVAVLAFVVYYVIVHVGIWRAASQYQGSKAWAILAKIAVLITPVCLVLGIILAIALPAYQDYKKRSSITLSSSSKSPEKYGFGINSRTEYEGAVAKYRERIKSGEIHVFDSTPTMYLKEEEKEWPKEEVPKIGFLWWYEDNYIYMIISNNHSRIAIRKIILGANHGACGTTGQTSYPVDLNVDIQPAHFAVVRLSNDLLFKFSYQISGKLNNEEQKRWSSDRMDRNDCFDILNAWFSDF</sequence>
<feature type="transmembrane region" description="Helical" evidence="1">
    <location>
        <begin position="74"/>
        <end position="99"/>
    </location>
</feature>